<accession>A0A168AV38</accession>
<protein>
    <submittedName>
        <fullName evidence="3">Heterokaryon incompatibility</fullName>
    </submittedName>
</protein>
<evidence type="ECO:0000259" key="1">
    <source>
        <dbReference type="Pfam" id="PF06985"/>
    </source>
</evidence>
<dbReference type="PANTHER" id="PTHR10622">
    <property type="entry name" value="HET DOMAIN-CONTAINING PROTEIN"/>
    <property type="match status" value="1"/>
</dbReference>
<feature type="domain" description="DUF8212" evidence="2">
    <location>
        <begin position="235"/>
        <end position="258"/>
    </location>
</feature>
<comment type="caution">
    <text evidence="3">The sequence shown here is derived from an EMBL/GenBank/DDBJ whole genome shotgun (WGS) entry which is preliminary data.</text>
</comment>
<dbReference type="OrthoDB" id="20872at2759"/>
<name>A0A168AV38_CORDF</name>
<dbReference type="Pfam" id="PF26640">
    <property type="entry name" value="DUF8212"/>
    <property type="match status" value="1"/>
</dbReference>
<gene>
    <name evidence="3" type="ORF">LEL_10104</name>
</gene>
<dbReference type="Pfam" id="PF06985">
    <property type="entry name" value="HET"/>
    <property type="match status" value="1"/>
</dbReference>
<dbReference type="AlphaFoldDB" id="A0A168AV38"/>
<evidence type="ECO:0000313" key="3">
    <source>
        <dbReference type="EMBL" id="OAA69228.1"/>
    </source>
</evidence>
<dbReference type="InterPro" id="IPR010730">
    <property type="entry name" value="HET"/>
</dbReference>
<dbReference type="STRING" id="1081108.A0A168AV38"/>
<sequence length="607" mass="66922">MRLLNTRSLELEFFAGGDIPPYAILSHTWEAGEVTFQEMQGDFYNAYSQGWVKIQRSAQLAAAQELAYIWIDTCCIDKSSSAELSEAINSMFQWYETAAVCYVYLFDVVAGQDPVDFAASSGRGSSRWFSRGWTLQELIAPRQVKFYDSDWQGMGTRAALSSAIRAVTGIPTDILSFSPTTATASVSRLLELTSVAERMSWAAKRVTTREEDTAYSLLGLFDINMPLLYGEGRAKAFRRLQEEIIRATDDESIFVWRLDEEPPASNPFCGLLADGPERFGLFTDLVPRRSRYLSTKSKRSTSIVSRLGVQIDLPLTSFPCDASGTIFLALLACDMRRDATEALFTPAILLQRTAHADETRFVRVRADLVPLCMMNRVVAPRKLTSLITELQRRQMPDDGIHKEDYYVGNIVFKTVKPMSIFVPTTLAPSLTPNGILLFPELQDEGGGSGRATAVRVASRSPTWHVFSENIDCYEVNFRVNPVPAVEDMTGPVVCGAVELLLDHDSPLAGLGGPLAGMVGGGAKKATRVCLVAGLEPLPANPFGTPGLYAVPWHAFEEPSKVESGDLDGVKDKNTRALELMQPYGPFLQSLPGHVWTSFELLYLSNSI</sequence>
<keyword evidence="4" id="KW-1185">Reference proteome</keyword>
<dbReference type="InterPro" id="IPR058525">
    <property type="entry name" value="DUF8212"/>
</dbReference>
<feature type="domain" description="Heterokaryon incompatibility" evidence="1">
    <location>
        <begin position="22"/>
        <end position="106"/>
    </location>
</feature>
<dbReference type="EMBL" id="AZHF01000011">
    <property type="protein sequence ID" value="OAA69228.1"/>
    <property type="molecule type" value="Genomic_DNA"/>
</dbReference>
<dbReference type="Proteomes" id="UP000076881">
    <property type="component" value="Unassembled WGS sequence"/>
</dbReference>
<reference evidence="3 4" key="1">
    <citation type="journal article" date="2016" name="Genome Biol. Evol.">
        <title>Divergent and convergent evolution of fungal pathogenicity.</title>
        <authorList>
            <person name="Shang Y."/>
            <person name="Xiao G."/>
            <person name="Zheng P."/>
            <person name="Cen K."/>
            <person name="Zhan S."/>
            <person name="Wang C."/>
        </authorList>
    </citation>
    <scope>NUCLEOTIDE SEQUENCE [LARGE SCALE GENOMIC DNA]</scope>
    <source>
        <strain evidence="3 4">RCEF 1005</strain>
    </source>
</reference>
<dbReference type="PANTHER" id="PTHR10622:SF10">
    <property type="entry name" value="HET DOMAIN-CONTAINING PROTEIN"/>
    <property type="match status" value="1"/>
</dbReference>
<evidence type="ECO:0000259" key="2">
    <source>
        <dbReference type="Pfam" id="PF26640"/>
    </source>
</evidence>
<organism evidence="3 4">
    <name type="scientific">Akanthomyces lecanii RCEF 1005</name>
    <dbReference type="NCBI Taxonomy" id="1081108"/>
    <lineage>
        <taxon>Eukaryota</taxon>
        <taxon>Fungi</taxon>
        <taxon>Dikarya</taxon>
        <taxon>Ascomycota</taxon>
        <taxon>Pezizomycotina</taxon>
        <taxon>Sordariomycetes</taxon>
        <taxon>Hypocreomycetidae</taxon>
        <taxon>Hypocreales</taxon>
        <taxon>Cordycipitaceae</taxon>
        <taxon>Akanthomyces</taxon>
        <taxon>Cordyceps confragosa</taxon>
    </lineage>
</organism>
<evidence type="ECO:0000313" key="4">
    <source>
        <dbReference type="Proteomes" id="UP000076881"/>
    </source>
</evidence>
<proteinExistence type="predicted"/>